<dbReference type="SUPFAM" id="SSF52833">
    <property type="entry name" value="Thioredoxin-like"/>
    <property type="match status" value="1"/>
</dbReference>
<evidence type="ECO:0000256" key="2">
    <source>
        <dbReference type="ARBA" id="ARBA00022748"/>
    </source>
</evidence>
<protein>
    <recommendedName>
        <fullName evidence="3">Thioredoxin domain-containing protein</fullName>
    </recommendedName>
</protein>
<evidence type="ECO:0000256" key="1">
    <source>
        <dbReference type="ARBA" id="ARBA00004196"/>
    </source>
</evidence>
<reference evidence="4" key="1">
    <citation type="submission" date="2018-05" db="EMBL/GenBank/DDBJ databases">
        <authorList>
            <person name="Lanie J.A."/>
            <person name="Ng W.-L."/>
            <person name="Kazmierczak K.M."/>
            <person name="Andrzejewski T.M."/>
            <person name="Davidsen T.M."/>
            <person name="Wayne K.J."/>
            <person name="Tettelin H."/>
            <person name="Glass J.I."/>
            <person name="Rusch D."/>
            <person name="Podicherti R."/>
            <person name="Tsui H.-C.T."/>
            <person name="Winkler M.E."/>
        </authorList>
    </citation>
    <scope>NUCLEOTIDE SEQUENCE</scope>
</reference>
<dbReference type="PANTHER" id="PTHR42852:SF17">
    <property type="entry name" value="THIOREDOXIN-LIKE PROTEIN HI_1115"/>
    <property type="match status" value="1"/>
</dbReference>
<dbReference type="GO" id="GO:0017004">
    <property type="term" value="P:cytochrome complex assembly"/>
    <property type="evidence" value="ECO:0007669"/>
    <property type="project" value="UniProtKB-KW"/>
</dbReference>
<dbReference type="InterPro" id="IPR036249">
    <property type="entry name" value="Thioredoxin-like_sf"/>
</dbReference>
<dbReference type="InterPro" id="IPR017937">
    <property type="entry name" value="Thioredoxin_CS"/>
</dbReference>
<dbReference type="InterPro" id="IPR013766">
    <property type="entry name" value="Thioredoxin_domain"/>
</dbReference>
<dbReference type="PANTHER" id="PTHR42852">
    <property type="entry name" value="THIOL:DISULFIDE INTERCHANGE PROTEIN DSBE"/>
    <property type="match status" value="1"/>
</dbReference>
<organism evidence="4">
    <name type="scientific">marine metagenome</name>
    <dbReference type="NCBI Taxonomy" id="408172"/>
    <lineage>
        <taxon>unclassified sequences</taxon>
        <taxon>metagenomes</taxon>
        <taxon>ecological metagenomes</taxon>
    </lineage>
</organism>
<proteinExistence type="predicted"/>
<evidence type="ECO:0000259" key="3">
    <source>
        <dbReference type="PROSITE" id="PS51352"/>
    </source>
</evidence>
<dbReference type="InterPro" id="IPR050553">
    <property type="entry name" value="Thioredoxin_ResA/DsbE_sf"/>
</dbReference>
<sequence length="171" mass="18503">MLPKTFIATLLLGVWTLPLWAVEAGDEAPSWVGSDVRGNVVSFPEVTNGRPAVVVFWATWCPYCKAFMPYLEDIQSDYTADGVKIVAINAKERGIGDPVAYLDSLGFSVLGILDGDEIAGAYDIQFIPGLMVVDGSGVVSYRRSSTDLPPGQTLSEFWDAEVRAALDLALR</sequence>
<dbReference type="AlphaFoldDB" id="A0A383DDG4"/>
<dbReference type="PROSITE" id="PS51352">
    <property type="entry name" value="THIOREDOXIN_2"/>
    <property type="match status" value="1"/>
</dbReference>
<feature type="domain" description="Thioredoxin" evidence="3">
    <location>
        <begin position="22"/>
        <end position="167"/>
    </location>
</feature>
<dbReference type="Pfam" id="PF08534">
    <property type="entry name" value="Redoxin"/>
    <property type="match status" value="1"/>
</dbReference>
<name>A0A383DDG4_9ZZZZ</name>
<gene>
    <name evidence="4" type="ORF">METZ01_LOCUS495228</name>
</gene>
<accession>A0A383DDG4</accession>
<keyword evidence="2" id="KW-0201">Cytochrome c-type biogenesis</keyword>
<evidence type="ECO:0000313" key="4">
    <source>
        <dbReference type="EMBL" id="SVE42374.1"/>
    </source>
</evidence>
<dbReference type="InterPro" id="IPR013740">
    <property type="entry name" value="Redoxin"/>
</dbReference>
<dbReference type="Gene3D" id="3.40.30.10">
    <property type="entry name" value="Glutaredoxin"/>
    <property type="match status" value="1"/>
</dbReference>
<dbReference type="GO" id="GO:0030313">
    <property type="term" value="C:cell envelope"/>
    <property type="evidence" value="ECO:0007669"/>
    <property type="project" value="UniProtKB-SubCell"/>
</dbReference>
<dbReference type="GO" id="GO:0016491">
    <property type="term" value="F:oxidoreductase activity"/>
    <property type="evidence" value="ECO:0007669"/>
    <property type="project" value="InterPro"/>
</dbReference>
<dbReference type="EMBL" id="UINC01216293">
    <property type="protein sequence ID" value="SVE42374.1"/>
    <property type="molecule type" value="Genomic_DNA"/>
</dbReference>
<comment type="subcellular location">
    <subcellularLocation>
        <location evidence="1">Cell envelope</location>
    </subcellularLocation>
</comment>
<dbReference type="PROSITE" id="PS00194">
    <property type="entry name" value="THIOREDOXIN_1"/>
    <property type="match status" value="1"/>
</dbReference>
<dbReference type="CDD" id="cd02966">
    <property type="entry name" value="TlpA_like_family"/>
    <property type="match status" value="1"/>
</dbReference>